<comment type="caution">
    <text evidence="1">The sequence shown here is derived from an EMBL/GenBank/DDBJ whole genome shotgun (WGS) entry which is preliminary data.</text>
</comment>
<dbReference type="EMBL" id="BJCC01000022">
    <property type="protein sequence ID" value="GCF94648.1"/>
    <property type="molecule type" value="Genomic_DNA"/>
</dbReference>
<dbReference type="RefSeq" id="WP_146623068.1">
    <property type="nucleotide sequence ID" value="NZ_BJCC01000022.1"/>
</dbReference>
<protein>
    <submittedName>
        <fullName evidence="1">Uncharacterized protein</fullName>
    </submittedName>
</protein>
<name>A0A4P5PEP6_9ENTE</name>
<evidence type="ECO:0000313" key="2">
    <source>
        <dbReference type="Proteomes" id="UP000290567"/>
    </source>
</evidence>
<organism evidence="1 2">
    <name type="scientific">Enterococcus florum</name>
    <dbReference type="NCBI Taxonomy" id="2480627"/>
    <lineage>
        <taxon>Bacteria</taxon>
        <taxon>Bacillati</taxon>
        <taxon>Bacillota</taxon>
        <taxon>Bacilli</taxon>
        <taxon>Lactobacillales</taxon>
        <taxon>Enterococcaceae</taxon>
        <taxon>Enterococcus</taxon>
    </lineage>
</organism>
<reference evidence="2" key="1">
    <citation type="submission" date="2019-02" db="EMBL/GenBank/DDBJ databases">
        <title>Draft genome sequence of Enterococcus sp. Gos25-1.</title>
        <authorList>
            <person name="Tanaka N."/>
            <person name="Shiwa Y."/>
            <person name="Fujita N."/>
        </authorList>
    </citation>
    <scope>NUCLEOTIDE SEQUENCE [LARGE SCALE GENOMIC DNA]</scope>
    <source>
        <strain evidence="2">Gos25-1</strain>
    </source>
</reference>
<sequence length="80" mass="9205">MSKVVIYPFDKGSEVIVSNRKHLIDLEISQLICPNGWGYKSYDGVNVDHNFNANCDLLIIPEYENEINFEIEIIVLKYIG</sequence>
<proteinExistence type="predicted"/>
<keyword evidence="2" id="KW-1185">Reference proteome</keyword>
<dbReference type="Proteomes" id="UP000290567">
    <property type="component" value="Unassembled WGS sequence"/>
</dbReference>
<accession>A0A4P5PEP6</accession>
<dbReference type="AlphaFoldDB" id="A0A4P5PEP6"/>
<gene>
    <name evidence="1" type="ORF">NRIC_25390</name>
</gene>
<evidence type="ECO:0000313" key="1">
    <source>
        <dbReference type="EMBL" id="GCF94648.1"/>
    </source>
</evidence>
<dbReference type="OrthoDB" id="5464925at2"/>